<evidence type="ECO:0000256" key="6">
    <source>
        <dbReference type="ARBA" id="ARBA00065779"/>
    </source>
</evidence>
<comment type="subunit">
    <text evidence="6">Interacts with LYN, ITPR1 and ITPR2.</text>
</comment>
<keyword evidence="3" id="KW-0075">B-cell activation</keyword>
<dbReference type="PROSITE" id="PS51376">
    <property type="entry name" value="DBB"/>
    <property type="match status" value="1"/>
</dbReference>
<dbReference type="OrthoDB" id="8192811at2759"/>
<dbReference type="PANTHER" id="PTHR16267">
    <property type="entry name" value="BANK1/PIK3AP1 FAMILY MEMBER"/>
    <property type="match status" value="1"/>
</dbReference>
<dbReference type="Pfam" id="PF14545">
    <property type="entry name" value="DBB"/>
    <property type="match status" value="1"/>
</dbReference>
<evidence type="ECO:0000259" key="10">
    <source>
        <dbReference type="PROSITE" id="PS51376"/>
    </source>
</evidence>
<dbReference type="GO" id="GO:0042113">
    <property type="term" value="P:B cell activation"/>
    <property type="evidence" value="ECO:0007669"/>
    <property type="project" value="UniProtKB-KW"/>
</dbReference>
<dbReference type="PANTHER" id="PTHR16267:SF13">
    <property type="entry name" value="B-CELL SCAFFOLD PROTEIN WITH ANKYRIN REPEATS"/>
    <property type="match status" value="1"/>
</dbReference>
<organism evidence="11 12">
    <name type="scientific">Hipposideros armiger</name>
    <name type="common">Great Himalayan leaf-nosed bat</name>
    <dbReference type="NCBI Taxonomy" id="186990"/>
    <lineage>
        <taxon>Eukaryota</taxon>
        <taxon>Metazoa</taxon>
        <taxon>Chordata</taxon>
        <taxon>Craniata</taxon>
        <taxon>Vertebrata</taxon>
        <taxon>Euteleostomi</taxon>
        <taxon>Mammalia</taxon>
        <taxon>Eutheria</taxon>
        <taxon>Laurasiatheria</taxon>
        <taxon>Chiroptera</taxon>
        <taxon>Yinpterochiroptera</taxon>
        <taxon>Rhinolophoidea</taxon>
        <taxon>Hipposideridae</taxon>
        <taxon>Hipposideros</taxon>
    </lineage>
</organism>
<evidence type="ECO:0000256" key="8">
    <source>
        <dbReference type="SAM" id="MobiDB-lite"/>
    </source>
</evidence>
<reference evidence="12" key="1">
    <citation type="submission" date="2025-08" db="UniProtKB">
        <authorList>
            <consortium name="RefSeq"/>
        </authorList>
    </citation>
    <scope>IDENTIFICATION</scope>
    <source>
        <tissue evidence="12">Muscle</tissue>
    </source>
</reference>
<dbReference type="InterPro" id="IPR052446">
    <property type="entry name" value="B-cell_PI3K-Signaling_Adptrs"/>
</dbReference>
<dbReference type="GO" id="GO:0051246">
    <property type="term" value="P:regulation of protein metabolic process"/>
    <property type="evidence" value="ECO:0007669"/>
    <property type="project" value="UniProtKB-ARBA"/>
</dbReference>
<dbReference type="Pfam" id="PF18567">
    <property type="entry name" value="TIR_3"/>
    <property type="match status" value="1"/>
</dbReference>
<comment type="function">
    <text evidence="5">Involved in B-cell receptor (BCR)-induced Ca(2+) mobilization from intracellular stores. Promotes Lyn-mediated phosphorylation of IP3 receptors 1 and 2.</text>
</comment>
<proteinExistence type="predicted"/>
<dbReference type="GeneID" id="109392362"/>
<dbReference type="Gene3D" id="3.40.50.10140">
    <property type="entry name" value="Toll/interleukin-1 receptor homology (TIR) domain"/>
    <property type="match status" value="1"/>
</dbReference>
<feature type="region of interest" description="Disordered" evidence="8">
    <location>
        <begin position="1"/>
        <end position="25"/>
    </location>
</feature>
<evidence type="ECO:0000256" key="2">
    <source>
        <dbReference type="ARBA" id="ARBA00022737"/>
    </source>
</evidence>
<dbReference type="SMART" id="SM01282">
    <property type="entry name" value="DBB"/>
    <property type="match status" value="1"/>
</dbReference>
<dbReference type="GO" id="GO:0007165">
    <property type="term" value="P:signal transduction"/>
    <property type="evidence" value="ECO:0007669"/>
    <property type="project" value="InterPro"/>
</dbReference>
<evidence type="ECO:0000256" key="5">
    <source>
        <dbReference type="ARBA" id="ARBA00054773"/>
    </source>
</evidence>
<gene>
    <name evidence="12" type="primary">LOC109392362</name>
</gene>
<dbReference type="GO" id="GO:0050869">
    <property type="term" value="P:negative regulation of B cell activation"/>
    <property type="evidence" value="ECO:0007669"/>
    <property type="project" value="TreeGrafter"/>
</dbReference>
<dbReference type="InterPro" id="IPR041340">
    <property type="entry name" value="PIK3AP1_TIR"/>
</dbReference>
<evidence type="ECO:0000256" key="1">
    <source>
        <dbReference type="ARBA" id="ARBA00022553"/>
    </source>
</evidence>
<evidence type="ECO:0000313" key="11">
    <source>
        <dbReference type="Proteomes" id="UP000694851"/>
    </source>
</evidence>
<name>A0A8B7SU64_HIPAR</name>
<dbReference type="AlphaFoldDB" id="A0A8B7SU64"/>
<dbReference type="InterPro" id="IPR000157">
    <property type="entry name" value="TIR_dom"/>
</dbReference>
<dbReference type="Proteomes" id="UP000694851">
    <property type="component" value="Unplaced"/>
</dbReference>
<feature type="domain" description="TIR" evidence="9">
    <location>
        <begin position="25"/>
        <end position="153"/>
    </location>
</feature>
<dbReference type="RefSeq" id="XP_019516304.1">
    <property type="nucleotide sequence ID" value="XM_019660759.1"/>
</dbReference>
<evidence type="ECO:0000259" key="9">
    <source>
        <dbReference type="PROSITE" id="PS50104"/>
    </source>
</evidence>
<keyword evidence="2" id="KW-0677">Repeat</keyword>
<feature type="domain" description="DBB" evidence="10">
    <location>
        <begin position="200"/>
        <end position="325"/>
    </location>
</feature>
<sequence>MLPAAPGRAGGSRERPPGDPVSPENTKDIVMMYEEDAEEWALYLREVFLHVVKSEAILLYRLENYSLRDLERLSLNSYKCKLLILSDSLLKDLTPKKCQFLEKVLHSPESVVTLLCGVNSSDQLYKLLNIRGGSWEISTEQGPEDYISVIESIVFRGSEDYVQFDIPIDLRVEHPGELSERVETEELSETSRSTIPLAMVLPTEIPCENPGEIFIILRDEVIGTVEVEFTSNNKCIRIQPALWNKTAWCMKALDFPAGPINVNVYCDGVIKATTEIKYYTTEKAMERPGVAGPGDDVPQNDIEEFDDILTSIFKQEIPCYEFRSLQTEIYPQKESFQTVSQTLTWEMSHDPTTFPQIDNVGLEEAEQLDSGHTALSNWLTACATCAPSCKCVEQLPNDGSPDGIFMRPGVDFAVHYVKEAASHIA</sequence>
<dbReference type="InterPro" id="IPR035897">
    <property type="entry name" value="Toll_tir_struct_dom_sf"/>
</dbReference>
<dbReference type="GO" id="GO:1990782">
    <property type="term" value="F:protein tyrosine kinase binding"/>
    <property type="evidence" value="ECO:0007669"/>
    <property type="project" value="TreeGrafter"/>
</dbReference>
<dbReference type="KEGG" id="hai:109392362"/>
<dbReference type="GO" id="GO:0051898">
    <property type="term" value="P:negative regulation of phosphatidylinositol 3-kinase/protein kinase B signal transduction"/>
    <property type="evidence" value="ECO:0007669"/>
    <property type="project" value="TreeGrafter"/>
</dbReference>
<dbReference type="PROSITE" id="PS50104">
    <property type="entry name" value="TIR"/>
    <property type="match status" value="1"/>
</dbReference>
<evidence type="ECO:0000313" key="12">
    <source>
        <dbReference type="RefSeq" id="XP_019516304.1"/>
    </source>
</evidence>
<keyword evidence="1" id="KW-0597">Phosphoprotein</keyword>
<evidence type="ECO:0000256" key="7">
    <source>
        <dbReference type="ARBA" id="ARBA00069696"/>
    </source>
</evidence>
<dbReference type="GO" id="GO:0005102">
    <property type="term" value="F:signaling receptor binding"/>
    <property type="evidence" value="ECO:0007669"/>
    <property type="project" value="TreeGrafter"/>
</dbReference>
<dbReference type="FunFam" id="3.40.50.10140:FF:000017">
    <property type="entry name" value="B cell scaffold protein with ankyrin repeats 1"/>
    <property type="match status" value="1"/>
</dbReference>
<keyword evidence="4" id="KW-0040">ANK repeat</keyword>
<accession>A0A8B7SU64</accession>
<evidence type="ECO:0000256" key="4">
    <source>
        <dbReference type="ARBA" id="ARBA00023043"/>
    </source>
</evidence>
<dbReference type="InterPro" id="IPR017893">
    <property type="entry name" value="DBB_domain"/>
</dbReference>
<protein>
    <recommendedName>
        <fullName evidence="7">B-cell scaffold protein with ankyrin repeats</fullName>
    </recommendedName>
</protein>
<keyword evidence="11" id="KW-1185">Reference proteome</keyword>
<evidence type="ECO:0000256" key="3">
    <source>
        <dbReference type="ARBA" id="ARBA00022936"/>
    </source>
</evidence>